<dbReference type="PANTHER" id="PTHR33044">
    <property type="entry name" value="BIFUNCTIONAL INHIBITOR/LIPID-TRANSFER PROTEIN/SEED STORAGE 2S ALBUMIN SUPERFAMILY PROTEIN-RELATED"/>
    <property type="match status" value="1"/>
</dbReference>
<evidence type="ECO:0000256" key="5">
    <source>
        <dbReference type="ARBA" id="ARBA00022729"/>
    </source>
</evidence>
<keyword evidence="5 9" id="KW-0732">Signal</keyword>
<dbReference type="SMART" id="SM00499">
    <property type="entry name" value="AAI"/>
    <property type="match status" value="1"/>
</dbReference>
<dbReference type="GO" id="GO:0098552">
    <property type="term" value="C:side of membrane"/>
    <property type="evidence" value="ECO:0007669"/>
    <property type="project" value="UniProtKB-KW"/>
</dbReference>
<name>A0A396HHL8_MEDTR</name>
<dbReference type="GO" id="GO:0005886">
    <property type="term" value="C:plasma membrane"/>
    <property type="evidence" value="ECO:0007669"/>
    <property type="project" value="UniProtKB-SubCell"/>
</dbReference>
<evidence type="ECO:0000256" key="7">
    <source>
        <dbReference type="ARBA" id="ARBA00023180"/>
    </source>
</evidence>
<dbReference type="SUPFAM" id="SSF47699">
    <property type="entry name" value="Bifunctional inhibitor/lipid-transfer protein/seed storage 2S albumin"/>
    <property type="match status" value="1"/>
</dbReference>
<proteinExistence type="inferred from homology"/>
<keyword evidence="6" id="KW-1015">Disulfide bond</keyword>
<dbReference type="InterPro" id="IPR043325">
    <property type="entry name" value="LTSS"/>
</dbReference>
<keyword evidence="3" id="KW-1003">Cell membrane</keyword>
<evidence type="ECO:0000256" key="9">
    <source>
        <dbReference type="SAM" id="SignalP"/>
    </source>
</evidence>
<dbReference type="CDD" id="cd00010">
    <property type="entry name" value="AAI_LTSS"/>
    <property type="match status" value="1"/>
</dbReference>
<dbReference type="InterPro" id="IPR036312">
    <property type="entry name" value="Bifun_inhib/LTP/seed_sf"/>
</dbReference>
<dbReference type="AlphaFoldDB" id="A0A396HHL8"/>
<dbReference type="Gramene" id="rna37536">
    <property type="protein sequence ID" value="RHN52819.1"/>
    <property type="gene ID" value="gene37536"/>
</dbReference>
<comment type="similarity">
    <text evidence="2">Belongs to the plant LTP family.</text>
</comment>
<protein>
    <submittedName>
        <fullName evidence="11">Putative bifunctional inhibitor/plant lipid transfer protein/seed storage helical</fullName>
    </submittedName>
</protein>
<reference evidence="11" key="1">
    <citation type="journal article" date="2018" name="Nat. Plants">
        <title>Whole-genome landscape of Medicago truncatula symbiotic genes.</title>
        <authorList>
            <person name="Pecrix Y."/>
            <person name="Gamas P."/>
            <person name="Carrere S."/>
        </authorList>
    </citation>
    <scope>NUCLEOTIDE SEQUENCE</scope>
    <source>
        <tissue evidence="11">Leaves</tissue>
    </source>
</reference>
<evidence type="ECO:0000256" key="6">
    <source>
        <dbReference type="ARBA" id="ARBA00023157"/>
    </source>
</evidence>
<dbReference type="Proteomes" id="UP000265566">
    <property type="component" value="Chromosome 6"/>
</dbReference>
<keyword evidence="7" id="KW-0325">Glycoprotein</keyword>
<comment type="subcellular location">
    <subcellularLocation>
        <location evidence="1">Cell membrane</location>
        <topology evidence="1">Lipid-anchor</topology>
        <topology evidence="1">GPI-anchor</topology>
    </subcellularLocation>
</comment>
<keyword evidence="4" id="KW-0472">Membrane</keyword>
<evidence type="ECO:0000256" key="8">
    <source>
        <dbReference type="ARBA" id="ARBA00023288"/>
    </source>
</evidence>
<gene>
    <name evidence="11" type="ORF">MtrunA17_Chr6g0484651</name>
</gene>
<sequence>MASLIHSNLVSLFCHIFLLLIISYPPNILSQQPTSSSPTIAPCTSSLLPLFPCMPFVQGAVSTPATGCCSNLEQLYSQEPHCLCFLFNNTTFTSFPINRTLALQIPTFCNLHVDNSVCPGHIINHI</sequence>
<dbReference type="InterPro" id="IPR016140">
    <property type="entry name" value="Bifunc_inhib/LTP/seed_store"/>
</dbReference>
<feature type="chain" id="PRO_5017479945" evidence="9">
    <location>
        <begin position="31"/>
        <end position="126"/>
    </location>
</feature>
<feature type="domain" description="Bifunctional inhibitor/plant lipid transfer protein/seed storage helical" evidence="10">
    <location>
        <begin position="43"/>
        <end position="118"/>
    </location>
</feature>
<evidence type="ECO:0000313" key="11">
    <source>
        <dbReference type="EMBL" id="RHN52819.1"/>
    </source>
</evidence>
<dbReference type="EMBL" id="PSQE01000006">
    <property type="protein sequence ID" value="RHN52819.1"/>
    <property type="molecule type" value="Genomic_DNA"/>
</dbReference>
<feature type="signal peptide" evidence="9">
    <location>
        <begin position="1"/>
        <end position="30"/>
    </location>
</feature>
<accession>A0A396HHL8</accession>
<evidence type="ECO:0000256" key="4">
    <source>
        <dbReference type="ARBA" id="ARBA00022622"/>
    </source>
</evidence>
<comment type="caution">
    <text evidence="11">The sequence shown here is derived from an EMBL/GenBank/DDBJ whole genome shotgun (WGS) entry which is preliminary data.</text>
</comment>
<organism evidence="11">
    <name type="scientific">Medicago truncatula</name>
    <name type="common">Barrel medic</name>
    <name type="synonym">Medicago tribuloides</name>
    <dbReference type="NCBI Taxonomy" id="3880"/>
    <lineage>
        <taxon>Eukaryota</taxon>
        <taxon>Viridiplantae</taxon>
        <taxon>Streptophyta</taxon>
        <taxon>Embryophyta</taxon>
        <taxon>Tracheophyta</taxon>
        <taxon>Spermatophyta</taxon>
        <taxon>Magnoliopsida</taxon>
        <taxon>eudicotyledons</taxon>
        <taxon>Gunneridae</taxon>
        <taxon>Pentapetalae</taxon>
        <taxon>rosids</taxon>
        <taxon>fabids</taxon>
        <taxon>Fabales</taxon>
        <taxon>Fabaceae</taxon>
        <taxon>Papilionoideae</taxon>
        <taxon>50 kb inversion clade</taxon>
        <taxon>NPAAA clade</taxon>
        <taxon>Hologalegina</taxon>
        <taxon>IRL clade</taxon>
        <taxon>Trifolieae</taxon>
        <taxon>Medicago</taxon>
    </lineage>
</organism>
<evidence type="ECO:0000256" key="1">
    <source>
        <dbReference type="ARBA" id="ARBA00004609"/>
    </source>
</evidence>
<evidence type="ECO:0000259" key="10">
    <source>
        <dbReference type="SMART" id="SM00499"/>
    </source>
</evidence>
<keyword evidence="4" id="KW-0336">GPI-anchor</keyword>
<evidence type="ECO:0000256" key="2">
    <source>
        <dbReference type="ARBA" id="ARBA00009748"/>
    </source>
</evidence>
<keyword evidence="8" id="KW-0449">Lipoprotein</keyword>
<dbReference type="Gene3D" id="1.10.110.10">
    <property type="entry name" value="Plant lipid-transfer and hydrophobic proteins"/>
    <property type="match status" value="1"/>
</dbReference>
<evidence type="ECO:0000256" key="3">
    <source>
        <dbReference type="ARBA" id="ARBA00022475"/>
    </source>
</evidence>
<dbReference type="Pfam" id="PF14368">
    <property type="entry name" value="LTP_2"/>
    <property type="match status" value="1"/>
</dbReference>